<dbReference type="EMBL" id="JBHSQB010000003">
    <property type="protein sequence ID" value="MFC6095217.1"/>
    <property type="molecule type" value="Genomic_DNA"/>
</dbReference>
<gene>
    <name evidence="2" type="ORF">ACFPVY_01040</name>
</gene>
<accession>A0ABW1PJW4</accession>
<evidence type="ECO:0000313" key="2">
    <source>
        <dbReference type="EMBL" id="MFC6095217.1"/>
    </source>
</evidence>
<evidence type="ECO:0000313" key="3">
    <source>
        <dbReference type="Proteomes" id="UP001596287"/>
    </source>
</evidence>
<protein>
    <recommendedName>
        <fullName evidence="4">Lipoprotein</fullName>
    </recommendedName>
</protein>
<keyword evidence="3" id="KW-1185">Reference proteome</keyword>
<feature type="coiled-coil region" evidence="1">
    <location>
        <begin position="183"/>
        <end position="210"/>
    </location>
</feature>
<keyword evidence="1" id="KW-0175">Coiled coil</keyword>
<evidence type="ECO:0008006" key="4">
    <source>
        <dbReference type="Google" id="ProtNLM"/>
    </source>
</evidence>
<proteinExistence type="predicted"/>
<name>A0ABW1PJW4_9FLAO</name>
<evidence type="ECO:0000256" key="1">
    <source>
        <dbReference type="SAM" id="Coils"/>
    </source>
</evidence>
<sequence length="210" mass="24530">MKKIIWPILIAIIYSSCNPVAKEPQKTATEITLDSIKSEYKIAILDIDKEYHIVSNREILNKLFAKNFYILTRDNPAILKELNTADNYFEIIYKKNDSVIKRSVKKLEKLQASGNESPLKVSTEIENSLFRLTMLKVKFFDSYLNSSAIINSVRNIIYLKINNKNDIKDGKIVFYNEKTLHDFNLKLNEIENLKIKNNEIREEIMNLHLD</sequence>
<reference evidence="3" key="1">
    <citation type="journal article" date="2019" name="Int. J. Syst. Evol. Microbiol.">
        <title>The Global Catalogue of Microorganisms (GCM) 10K type strain sequencing project: providing services to taxonomists for standard genome sequencing and annotation.</title>
        <authorList>
            <consortium name="The Broad Institute Genomics Platform"/>
            <consortium name="The Broad Institute Genome Sequencing Center for Infectious Disease"/>
            <person name="Wu L."/>
            <person name="Ma J."/>
        </authorList>
    </citation>
    <scope>NUCLEOTIDE SEQUENCE [LARGE SCALE GENOMIC DNA]</scope>
    <source>
        <strain evidence="3">CCUG 49679</strain>
    </source>
</reference>
<comment type="caution">
    <text evidence="2">The sequence shown here is derived from an EMBL/GenBank/DDBJ whole genome shotgun (WGS) entry which is preliminary data.</text>
</comment>
<organism evidence="2 3">
    <name type="scientific">Flavobacterium qiangtangense</name>
    <dbReference type="NCBI Taxonomy" id="1442595"/>
    <lineage>
        <taxon>Bacteria</taxon>
        <taxon>Pseudomonadati</taxon>
        <taxon>Bacteroidota</taxon>
        <taxon>Flavobacteriia</taxon>
        <taxon>Flavobacteriales</taxon>
        <taxon>Flavobacteriaceae</taxon>
        <taxon>Flavobacterium</taxon>
    </lineage>
</organism>
<dbReference type="Proteomes" id="UP001596287">
    <property type="component" value="Unassembled WGS sequence"/>
</dbReference>
<dbReference type="RefSeq" id="WP_379789826.1">
    <property type="nucleotide sequence ID" value="NZ_JBHSQB010000003.1"/>
</dbReference>